<dbReference type="InterPro" id="IPR002508">
    <property type="entry name" value="MurNAc-LAA_cat"/>
</dbReference>
<comment type="caution">
    <text evidence="3">The sequence shown here is derived from an EMBL/GenBank/DDBJ whole genome shotgun (WGS) entry which is preliminary data.</text>
</comment>
<dbReference type="SUPFAM" id="SSF47090">
    <property type="entry name" value="PGBD-like"/>
    <property type="match status" value="2"/>
</dbReference>
<dbReference type="InterPro" id="IPR002477">
    <property type="entry name" value="Peptidoglycan-bd-like"/>
</dbReference>
<keyword evidence="1 3" id="KW-0378">Hydrolase</keyword>
<dbReference type="InterPro" id="IPR050695">
    <property type="entry name" value="N-acetylmuramoyl_amidase_3"/>
</dbReference>
<dbReference type="EC" id="3.5.1.28" evidence="3"/>
<organism evidence="3 4">
    <name type="scientific">Caloramator australicus RC3</name>
    <dbReference type="NCBI Taxonomy" id="857293"/>
    <lineage>
        <taxon>Bacteria</taxon>
        <taxon>Bacillati</taxon>
        <taxon>Bacillota</taxon>
        <taxon>Clostridia</taxon>
        <taxon>Eubacteriales</taxon>
        <taxon>Clostridiaceae</taxon>
        <taxon>Caloramator</taxon>
    </lineage>
</organism>
<reference evidence="3 4" key="1">
    <citation type="journal article" date="2011" name="J. Bacteriol.">
        <title>Draft genome sequence of Caloramator australicus strain RC3T, a thermoanaerobe from the Great Artesian Basin of Australia.</title>
        <authorList>
            <person name="Ogg C.D."/>
            <person name="Patel B.K.C."/>
        </authorList>
    </citation>
    <scope>NUCLEOTIDE SEQUENCE [LARGE SCALE GENOMIC DNA]</scope>
    <source>
        <strain evidence="3 4">RC3</strain>
    </source>
</reference>
<dbReference type="Proteomes" id="UP000007652">
    <property type="component" value="Unassembled WGS sequence"/>
</dbReference>
<dbReference type="RefSeq" id="WP_008907922.1">
    <property type="nucleotide sequence ID" value="NZ_CAKP01000023.1"/>
</dbReference>
<dbReference type="STRING" id="857293.CAAU_0558"/>
<dbReference type="InterPro" id="IPR011123">
    <property type="entry name" value="Y_Y_Y"/>
</dbReference>
<name>I7LI40_9CLOT</name>
<feature type="domain" description="MurNAc-LAA" evidence="2">
    <location>
        <begin position="91"/>
        <end position="301"/>
    </location>
</feature>
<proteinExistence type="predicted"/>
<dbReference type="InterPro" id="IPR036365">
    <property type="entry name" value="PGBD-like_sf"/>
</dbReference>
<dbReference type="SMART" id="SM00646">
    <property type="entry name" value="Ami_3"/>
    <property type="match status" value="1"/>
</dbReference>
<dbReference type="Gene3D" id="3.40.630.40">
    <property type="entry name" value="Zn-dependent exopeptidases"/>
    <property type="match status" value="1"/>
</dbReference>
<dbReference type="InterPro" id="IPR036366">
    <property type="entry name" value="PGBDSf"/>
</dbReference>
<dbReference type="Pfam" id="PF01520">
    <property type="entry name" value="Amidase_3"/>
    <property type="match status" value="1"/>
</dbReference>
<dbReference type="GO" id="GO:0009253">
    <property type="term" value="P:peptidoglycan catabolic process"/>
    <property type="evidence" value="ECO:0007669"/>
    <property type="project" value="InterPro"/>
</dbReference>
<dbReference type="SUPFAM" id="SSF53187">
    <property type="entry name" value="Zn-dependent exopeptidases"/>
    <property type="match status" value="1"/>
</dbReference>
<gene>
    <name evidence="3" type="ORF">CAAU_0558</name>
</gene>
<sequence>MKILKKIVAGLIFLSFNINTVFAGVLSGKRIVIDPGHGGSDPGAVSGQVREKDINNSVARKLADLLKAEGAEVIFTREPEKDIYITLADRVNISNSINPDLFISIHNNASISSAANGVETYYSLVRPNILSSKYAEYAGDRYPVLRESRENNINYVYMLMGDEEIKVEKTKVKIVYKYVEYEGNKYECLRESRENDIDYVYILVNGKEVKVEKNKVKIVYSPNPWQALESKSIAEIIVNNLASLGFKYRGAKDSNLYVTRNTTSPSVLLELGFITNPDDRQKLIDPIYQESIAQKILQSLLSYYEVYENNKIKAFGMPEKTDLVLSKDKILLGDSIDFTFKGIEDTLLKKVEIKYLDEVVASSEAQFTFTPNKDGEFEAILYLKSPDSVNEYDEVISKKFNVYKYPTIKNIILSPDNPTSKNNITISIEKENGSLVGCDYTFEIYKGERIILSGTSDKNVINFIPNEDGEYKVIIKLKDKLSKNEYDDIKEASFIVRPEEAASRGTNTQNQTTQVINGMFKINRVLKRGMIGEDVRELQRALIKLGYLKISTPTITFGPSTETAVKAFQRANRLNADGIVGKTTADIINLNLARLVNNTQVSRGSTNQNATNNQLLKITRVLKKGMTGEDVRELQRALIRLGYLKISTPTTTFGPTTEAAVKAFQRANRLNADGIVGKTTVDKINSLLKNRF</sequence>
<dbReference type="CDD" id="cd02696">
    <property type="entry name" value="MurNAc-LAA"/>
    <property type="match status" value="1"/>
</dbReference>
<accession>I7LI40</accession>
<dbReference type="AlphaFoldDB" id="I7LI40"/>
<evidence type="ECO:0000256" key="1">
    <source>
        <dbReference type="ARBA" id="ARBA00022801"/>
    </source>
</evidence>
<dbReference type="Pfam" id="PF01471">
    <property type="entry name" value="PG_binding_1"/>
    <property type="match status" value="2"/>
</dbReference>
<dbReference type="EMBL" id="CAKP01000023">
    <property type="protein sequence ID" value="CCJ32642.1"/>
    <property type="molecule type" value="Genomic_DNA"/>
</dbReference>
<protein>
    <submittedName>
        <fullName evidence="3">N-acetylmuramoyl-L-alanine amidase</fullName>
        <ecNumber evidence="3">3.5.1.28</ecNumber>
    </submittedName>
</protein>
<evidence type="ECO:0000313" key="3">
    <source>
        <dbReference type="EMBL" id="CCJ32642.1"/>
    </source>
</evidence>
<evidence type="ECO:0000259" key="2">
    <source>
        <dbReference type="SMART" id="SM00646"/>
    </source>
</evidence>
<dbReference type="Gene3D" id="1.10.101.10">
    <property type="entry name" value="PGBD-like superfamily/PGBD"/>
    <property type="match status" value="2"/>
</dbReference>
<dbReference type="GO" id="GO:0030288">
    <property type="term" value="C:outer membrane-bounded periplasmic space"/>
    <property type="evidence" value="ECO:0007669"/>
    <property type="project" value="TreeGrafter"/>
</dbReference>
<dbReference type="Pfam" id="PF07495">
    <property type="entry name" value="Y_Y_Y"/>
    <property type="match status" value="1"/>
</dbReference>
<dbReference type="eggNOG" id="COG3409">
    <property type="taxonomic scope" value="Bacteria"/>
</dbReference>
<evidence type="ECO:0000313" key="4">
    <source>
        <dbReference type="Proteomes" id="UP000007652"/>
    </source>
</evidence>
<dbReference type="GO" id="GO:0008745">
    <property type="term" value="F:N-acetylmuramoyl-L-alanine amidase activity"/>
    <property type="evidence" value="ECO:0007669"/>
    <property type="project" value="UniProtKB-EC"/>
</dbReference>
<dbReference type="PANTHER" id="PTHR30404">
    <property type="entry name" value="N-ACETYLMURAMOYL-L-ALANINE AMIDASE"/>
    <property type="match status" value="1"/>
</dbReference>
<keyword evidence="4" id="KW-1185">Reference proteome</keyword>
<dbReference type="PANTHER" id="PTHR30404:SF0">
    <property type="entry name" value="N-ACETYLMURAMOYL-L-ALANINE AMIDASE AMIC"/>
    <property type="match status" value="1"/>
</dbReference>
<dbReference type="OrthoDB" id="9763643at2"/>
<dbReference type="eggNOG" id="COG0860">
    <property type="taxonomic scope" value="Bacteria"/>
</dbReference>